<accession>A0A2T4H050</accession>
<evidence type="ECO:0000313" key="1">
    <source>
        <dbReference type="EMBL" id="PTD09166.1"/>
    </source>
</evidence>
<sequence>MSLYGATCCMPSNAQLSVAASTWPGRAAIAHAVHALPLQSSQASDLSTVGNELIAHLIRWEKSSWQACVLIFTLRTLFWGHSIYNAAS</sequence>
<protein>
    <submittedName>
        <fullName evidence="1">Uncharacterized protein</fullName>
    </submittedName>
</protein>
<dbReference type="OrthoDB" id="10591671at2759"/>
<dbReference type="EMBL" id="PVEM01000003">
    <property type="protein sequence ID" value="PTD09166.1"/>
    <property type="molecule type" value="Genomic_DNA"/>
</dbReference>
<organism evidence="1 2">
    <name type="scientific">Fusarium culmorum</name>
    <dbReference type="NCBI Taxonomy" id="5516"/>
    <lineage>
        <taxon>Eukaryota</taxon>
        <taxon>Fungi</taxon>
        <taxon>Dikarya</taxon>
        <taxon>Ascomycota</taxon>
        <taxon>Pezizomycotina</taxon>
        <taxon>Sordariomycetes</taxon>
        <taxon>Hypocreomycetidae</taxon>
        <taxon>Hypocreales</taxon>
        <taxon>Nectriaceae</taxon>
        <taxon>Fusarium</taxon>
    </lineage>
</organism>
<gene>
    <name evidence="1" type="ORF">FCULG_00007882</name>
</gene>
<reference evidence="1 2" key="1">
    <citation type="submission" date="2018-02" db="EMBL/GenBank/DDBJ databases">
        <title>Fusarium culmorum secondary metabolites in fungal-bacterial-plant interactions.</title>
        <authorList>
            <person name="Schmidt R."/>
        </authorList>
    </citation>
    <scope>NUCLEOTIDE SEQUENCE [LARGE SCALE GENOMIC DNA]</scope>
    <source>
        <strain evidence="1 2">PV</strain>
    </source>
</reference>
<proteinExistence type="predicted"/>
<keyword evidence="2" id="KW-1185">Reference proteome</keyword>
<name>A0A2T4H050_FUSCU</name>
<dbReference type="AlphaFoldDB" id="A0A2T4H050"/>
<dbReference type="Proteomes" id="UP000241587">
    <property type="component" value="Unassembled WGS sequence"/>
</dbReference>
<evidence type="ECO:0000313" key="2">
    <source>
        <dbReference type="Proteomes" id="UP000241587"/>
    </source>
</evidence>
<comment type="caution">
    <text evidence="1">The sequence shown here is derived from an EMBL/GenBank/DDBJ whole genome shotgun (WGS) entry which is preliminary data.</text>
</comment>